<keyword evidence="3" id="KW-0805">Transcription regulation</keyword>
<feature type="domain" description="HTH myb-type" evidence="9">
    <location>
        <begin position="75"/>
        <end position="121"/>
    </location>
</feature>
<keyword evidence="2" id="KW-0677">Repeat</keyword>
<dbReference type="Gene3D" id="1.10.10.60">
    <property type="entry name" value="Homeodomain-like"/>
    <property type="match status" value="2"/>
</dbReference>
<feature type="region of interest" description="Disordered" evidence="7">
    <location>
        <begin position="197"/>
        <end position="225"/>
    </location>
</feature>
<organism evidence="10 11">
    <name type="scientific">Urochloa decumbens</name>
    <dbReference type="NCBI Taxonomy" id="240449"/>
    <lineage>
        <taxon>Eukaryota</taxon>
        <taxon>Viridiplantae</taxon>
        <taxon>Streptophyta</taxon>
        <taxon>Embryophyta</taxon>
        <taxon>Tracheophyta</taxon>
        <taxon>Spermatophyta</taxon>
        <taxon>Magnoliopsida</taxon>
        <taxon>Liliopsida</taxon>
        <taxon>Poales</taxon>
        <taxon>Poaceae</taxon>
        <taxon>PACMAD clade</taxon>
        <taxon>Panicoideae</taxon>
        <taxon>Panicodae</taxon>
        <taxon>Paniceae</taxon>
        <taxon>Melinidinae</taxon>
        <taxon>Urochloa</taxon>
    </lineage>
</organism>
<evidence type="ECO:0000256" key="3">
    <source>
        <dbReference type="ARBA" id="ARBA00023015"/>
    </source>
</evidence>
<feature type="compositionally biased region" description="Gly residues" evidence="7">
    <location>
        <begin position="43"/>
        <end position="58"/>
    </location>
</feature>
<dbReference type="InterPro" id="IPR009057">
    <property type="entry name" value="Homeodomain-like_sf"/>
</dbReference>
<evidence type="ECO:0000256" key="5">
    <source>
        <dbReference type="ARBA" id="ARBA00023163"/>
    </source>
</evidence>
<dbReference type="Proteomes" id="UP001497457">
    <property type="component" value="Chromosome 26rd"/>
</dbReference>
<evidence type="ECO:0000256" key="2">
    <source>
        <dbReference type="ARBA" id="ARBA00022737"/>
    </source>
</evidence>
<feature type="compositionally biased region" description="Low complexity" evidence="7">
    <location>
        <begin position="18"/>
        <end position="27"/>
    </location>
</feature>
<evidence type="ECO:0000313" key="10">
    <source>
        <dbReference type="EMBL" id="CAL5001947.1"/>
    </source>
</evidence>
<dbReference type="FunFam" id="1.10.10.60:FF:000356">
    <property type="entry name" value="MYB transcription factor"/>
    <property type="match status" value="1"/>
</dbReference>
<feature type="domain" description="Myb-like" evidence="8">
    <location>
        <begin position="75"/>
        <end position="121"/>
    </location>
</feature>
<keyword evidence="11" id="KW-1185">Reference proteome</keyword>
<evidence type="ECO:0000256" key="1">
    <source>
        <dbReference type="ARBA" id="ARBA00004123"/>
    </source>
</evidence>
<feature type="domain" description="Myb-like" evidence="8">
    <location>
        <begin position="122"/>
        <end position="172"/>
    </location>
</feature>
<evidence type="ECO:0000313" key="11">
    <source>
        <dbReference type="Proteomes" id="UP001497457"/>
    </source>
</evidence>
<name>A0ABC9BM39_9POAL</name>
<feature type="region of interest" description="Disordered" evidence="7">
    <location>
        <begin position="18"/>
        <end position="78"/>
    </location>
</feature>
<sequence>MPCSSPAWLLRMGSAAADQQASSSSSSKGGGRVLTAGTTTMDTGGGCGATALGGGGNAGDHQESSSSGQSRLAARGHWRPAEDAKLRELVALYGPQNWNLIAEKLDGRSGKSCRLRWFNQLDPRISKRPFSDEEEERLMAAHRFYGNKWAMIARLFPGRTDNAVKNHWHVIMARKYREQSTAYRRRKLNQAVQRKLEAAANGAMPPAAAGSSPGLDAGGGGGAHHHQHHILAAAAAAAAAAQDAAYGFGAADPYGFSFRHYCGFPFPPGGAAASAEDPPPPPPFCLFPGPGGAAAHADRSLPSWLSPDAASGAGRGGGGRYVEPPLLLPPVVPGGWLDGVGGHHGPRHQFVLGHDMAGAAAAFEGMATRQGGGGGAHFDAAAAVAAAPSPAFIDFLGVGAT</sequence>
<keyword evidence="4" id="KW-0238">DNA-binding</keyword>
<dbReference type="SUPFAM" id="SSF46689">
    <property type="entry name" value="Homeodomain-like"/>
    <property type="match status" value="1"/>
</dbReference>
<dbReference type="PANTHER" id="PTHR45614">
    <property type="entry name" value="MYB PROTEIN-RELATED"/>
    <property type="match status" value="1"/>
</dbReference>
<dbReference type="SMART" id="SM00717">
    <property type="entry name" value="SANT"/>
    <property type="match status" value="2"/>
</dbReference>
<dbReference type="InterPro" id="IPR017930">
    <property type="entry name" value="Myb_dom"/>
</dbReference>
<evidence type="ECO:0000256" key="6">
    <source>
        <dbReference type="ARBA" id="ARBA00023242"/>
    </source>
</evidence>
<evidence type="ECO:0000259" key="9">
    <source>
        <dbReference type="PROSITE" id="PS51294"/>
    </source>
</evidence>
<proteinExistence type="predicted"/>
<dbReference type="FunFam" id="1.10.10.60:FF:000060">
    <property type="entry name" value="MYB transcription factor"/>
    <property type="match status" value="1"/>
</dbReference>
<feature type="compositionally biased region" description="Low complexity" evidence="7">
    <location>
        <begin position="198"/>
        <end position="215"/>
    </location>
</feature>
<evidence type="ECO:0000259" key="8">
    <source>
        <dbReference type="PROSITE" id="PS50090"/>
    </source>
</evidence>
<dbReference type="CDD" id="cd00167">
    <property type="entry name" value="SANT"/>
    <property type="match status" value="2"/>
</dbReference>
<dbReference type="AlphaFoldDB" id="A0ABC9BM39"/>
<dbReference type="InterPro" id="IPR001005">
    <property type="entry name" value="SANT/Myb"/>
</dbReference>
<dbReference type="InterPro" id="IPR050560">
    <property type="entry name" value="MYB_TF"/>
</dbReference>
<feature type="domain" description="HTH myb-type" evidence="9">
    <location>
        <begin position="122"/>
        <end position="176"/>
    </location>
</feature>
<gene>
    <name evidence="10" type="ORF">URODEC1_LOCUS65706</name>
</gene>
<dbReference type="Pfam" id="PF13921">
    <property type="entry name" value="Myb_DNA-bind_6"/>
    <property type="match status" value="1"/>
</dbReference>
<dbReference type="PROSITE" id="PS51294">
    <property type="entry name" value="HTH_MYB"/>
    <property type="match status" value="2"/>
</dbReference>
<dbReference type="GO" id="GO:0003677">
    <property type="term" value="F:DNA binding"/>
    <property type="evidence" value="ECO:0007669"/>
    <property type="project" value="UniProtKB-KW"/>
</dbReference>
<reference evidence="10" key="1">
    <citation type="submission" date="2024-10" db="EMBL/GenBank/DDBJ databases">
        <authorList>
            <person name="Ryan C."/>
        </authorList>
    </citation>
    <scope>NUCLEOTIDE SEQUENCE [LARGE SCALE GENOMIC DNA]</scope>
</reference>
<protein>
    <submittedName>
        <fullName evidence="10">Uncharacterized protein</fullName>
    </submittedName>
</protein>
<dbReference type="GO" id="GO:0005634">
    <property type="term" value="C:nucleus"/>
    <property type="evidence" value="ECO:0007669"/>
    <property type="project" value="UniProtKB-SubCell"/>
</dbReference>
<dbReference type="EMBL" id="OZ075136">
    <property type="protein sequence ID" value="CAL5001947.1"/>
    <property type="molecule type" value="Genomic_DNA"/>
</dbReference>
<dbReference type="PROSITE" id="PS50090">
    <property type="entry name" value="MYB_LIKE"/>
    <property type="match status" value="2"/>
</dbReference>
<keyword evidence="5" id="KW-0804">Transcription</keyword>
<evidence type="ECO:0000256" key="7">
    <source>
        <dbReference type="SAM" id="MobiDB-lite"/>
    </source>
</evidence>
<comment type="subcellular location">
    <subcellularLocation>
        <location evidence="1">Nucleus</location>
    </subcellularLocation>
</comment>
<keyword evidence="6" id="KW-0539">Nucleus</keyword>
<dbReference type="PANTHER" id="PTHR45614:SF175">
    <property type="entry name" value="TRANSCRIPTION FACTOR MYB105-RELATED"/>
    <property type="match status" value="1"/>
</dbReference>
<accession>A0ABC9BM39</accession>
<evidence type="ECO:0000256" key="4">
    <source>
        <dbReference type="ARBA" id="ARBA00023125"/>
    </source>
</evidence>